<comment type="caution">
    <text evidence="7">The sequence shown here is derived from an EMBL/GenBank/DDBJ whole genome shotgun (WGS) entry which is preliminary data.</text>
</comment>
<dbReference type="InterPro" id="IPR006103">
    <property type="entry name" value="Glyco_hydro_2_cat"/>
</dbReference>
<dbReference type="EMBL" id="BMLN01000006">
    <property type="protein sequence ID" value="GGO01683.1"/>
    <property type="molecule type" value="Genomic_DNA"/>
</dbReference>
<dbReference type="InterPro" id="IPR006102">
    <property type="entry name" value="Ig-like_GH2"/>
</dbReference>
<comment type="similarity">
    <text evidence="1">Belongs to the glycosyl hydrolase 2 family.</text>
</comment>
<organism evidence="7 8">
    <name type="scientific">Saccharibacillus kuerlensis</name>
    <dbReference type="NCBI Taxonomy" id="459527"/>
    <lineage>
        <taxon>Bacteria</taxon>
        <taxon>Bacillati</taxon>
        <taxon>Bacillota</taxon>
        <taxon>Bacilli</taxon>
        <taxon>Bacillales</taxon>
        <taxon>Paenibacillaceae</taxon>
        <taxon>Saccharibacillus</taxon>
    </lineage>
</organism>
<dbReference type="Proteomes" id="UP000606653">
    <property type="component" value="Unassembled WGS sequence"/>
</dbReference>
<dbReference type="Gene3D" id="2.60.40.10">
    <property type="entry name" value="Immunoglobulins"/>
    <property type="match status" value="1"/>
</dbReference>
<reference evidence="8" key="1">
    <citation type="journal article" date="2019" name="Int. J. Syst. Evol. Microbiol.">
        <title>The Global Catalogue of Microorganisms (GCM) 10K type strain sequencing project: providing services to taxonomists for standard genome sequencing and annotation.</title>
        <authorList>
            <consortium name="The Broad Institute Genomics Platform"/>
            <consortium name="The Broad Institute Genome Sequencing Center for Infectious Disease"/>
            <person name="Wu L."/>
            <person name="Ma J."/>
        </authorList>
    </citation>
    <scope>NUCLEOTIDE SEQUENCE [LARGE SCALE GENOMIC DNA]</scope>
    <source>
        <strain evidence="8">CGMCC 1.6964</strain>
    </source>
</reference>
<dbReference type="Gene3D" id="2.60.120.260">
    <property type="entry name" value="Galactose-binding domain-like"/>
    <property type="match status" value="1"/>
</dbReference>
<feature type="domain" description="Glycoside hydrolase family 2 immunoglobulin-like beta-sandwich" evidence="5">
    <location>
        <begin position="166"/>
        <end position="272"/>
    </location>
</feature>
<dbReference type="SUPFAM" id="SSF51445">
    <property type="entry name" value="(Trans)glycosidases"/>
    <property type="match status" value="1"/>
</dbReference>
<dbReference type="InterPro" id="IPR017853">
    <property type="entry name" value="GH"/>
</dbReference>
<dbReference type="PANTHER" id="PTHR42732">
    <property type="entry name" value="BETA-GALACTOSIDASE"/>
    <property type="match status" value="1"/>
</dbReference>
<keyword evidence="8" id="KW-1185">Reference proteome</keyword>
<dbReference type="Gene3D" id="3.20.20.80">
    <property type="entry name" value="Glycosidases"/>
    <property type="match status" value="1"/>
</dbReference>
<protein>
    <recommendedName>
        <fullName evidence="9">Beta-galactosidase</fullName>
    </recommendedName>
</protein>
<dbReference type="SUPFAM" id="SSF49303">
    <property type="entry name" value="beta-Galactosidase/glucuronidase domain"/>
    <property type="match status" value="1"/>
</dbReference>
<evidence type="ECO:0000259" key="5">
    <source>
        <dbReference type="Pfam" id="PF00703"/>
    </source>
</evidence>
<dbReference type="Pfam" id="PF00703">
    <property type="entry name" value="Glyco_hydro_2"/>
    <property type="match status" value="1"/>
</dbReference>
<evidence type="ECO:0000256" key="3">
    <source>
        <dbReference type="ARBA" id="ARBA00023295"/>
    </source>
</evidence>
<feature type="domain" description="Glycoside hydrolase family 2 catalytic" evidence="6">
    <location>
        <begin position="279"/>
        <end position="427"/>
    </location>
</feature>
<dbReference type="InterPro" id="IPR013783">
    <property type="entry name" value="Ig-like_fold"/>
</dbReference>
<evidence type="ECO:0000256" key="2">
    <source>
        <dbReference type="ARBA" id="ARBA00022801"/>
    </source>
</evidence>
<keyword evidence="2" id="KW-0378">Hydrolase</keyword>
<dbReference type="PANTHER" id="PTHR42732:SF1">
    <property type="entry name" value="BETA-MANNOSIDASE"/>
    <property type="match status" value="1"/>
</dbReference>
<dbReference type="Pfam" id="PF02836">
    <property type="entry name" value="Glyco_hydro_2_C"/>
    <property type="match status" value="1"/>
</dbReference>
<evidence type="ECO:0000313" key="7">
    <source>
        <dbReference type="EMBL" id="GGO01683.1"/>
    </source>
</evidence>
<evidence type="ECO:0000256" key="4">
    <source>
        <dbReference type="SAM" id="MobiDB-lite"/>
    </source>
</evidence>
<proteinExistence type="inferred from homology"/>
<feature type="region of interest" description="Disordered" evidence="4">
    <location>
        <begin position="20"/>
        <end position="48"/>
    </location>
</feature>
<dbReference type="InterPro" id="IPR008979">
    <property type="entry name" value="Galactose-bd-like_sf"/>
</dbReference>
<name>A0ABQ2L3T0_9BACL</name>
<accession>A0ABQ2L3T0</accession>
<evidence type="ECO:0008006" key="9">
    <source>
        <dbReference type="Google" id="ProtNLM"/>
    </source>
</evidence>
<keyword evidence="3" id="KW-0326">Glycosidase</keyword>
<gene>
    <name evidence="7" type="ORF">GCM10010969_24280</name>
</gene>
<dbReference type="RefSeq" id="WP_018976244.1">
    <property type="nucleotide sequence ID" value="NZ_BMLN01000006.1"/>
</dbReference>
<evidence type="ECO:0000256" key="1">
    <source>
        <dbReference type="ARBA" id="ARBA00007401"/>
    </source>
</evidence>
<evidence type="ECO:0000313" key="8">
    <source>
        <dbReference type="Proteomes" id="UP000606653"/>
    </source>
</evidence>
<dbReference type="InterPro" id="IPR036156">
    <property type="entry name" value="Beta-gal/glucu_dom_sf"/>
</dbReference>
<sequence length="940" mass="105696">MLLSKMDLSGIWKLSMDADKKGRPQTFDDTIELPGTTSHAQKGRRNEEKLAGSLTDAYKFEGYAWFEKEIEISAELINRTVFLYLERTRVTTVWLNGEELGSRNSLNAPHIYELTGKLSEGSMTLTIRVDNTDYPTKGGHMTSPDTQTNWNGITGAIELQFYGEARLEQLRTYPNVLERSVRITAKLIGETATHLRISAESFNGQRVHKPETAEFQLKGSAAETESIDIVYPLGAEARLWSEWTPELYCLKLELLDERGQEIDVTESVFGLREFKPAGDKFEINGHRTFLRGKHDGLIFPLTGYAPTSVEEWVRVLNISKSYGMNHYRFHTACPPEAAFVAADLLGIYMEPELPFWGTVTEPGEENHDQEEQDYLIQEGYEILKAFGNHPSFVMFSLGNELWGSRPKINSILKEYKEFDGRPLYTQGSNNHQWVPELLEHDDFFCGVRFSRERRFRGSYAMCDAPQGHVQVDPPGTLTDYDEAISPSRLQVADGGEGGTKSIQIQYGTEMKTVEAEGEGGDWVSPLPVVSHEIGQYATYPNFDEIDKYTGPLKAENFKIFRERLEKKGLGHLASAYFENSGRLAMECYKEELEAALRSRKLAGFQLLDLQDFSGQGTALVGALDAFMDSKGLITEQDWRSFCDEAVLLARFPSYNLAGGDTFRAAIELSWFRPEAPGMVEVDWTLSSGEKTIGEGNIAAEITASGDLFELGGIELKMPNISSMQKMDLKLRLSGTDVYKNYELWIYPADVQVDFSGVHLFETLTDEAKTILAQGGRVVLMPNLSALQNSIEGTYAADFWCFPMFRSISESMERKIPVGTHGLLIRNEHPALREFPSETHSTYAWWNVVMNSRSVILDGTPSEWEPIVQTIDNFERNHKLGLLFECRSGGGSLLVCTVDAAKAAESPDGRQFLYSVLNYAQSEAFKPSFEIGLDQLETMIR</sequence>
<evidence type="ECO:0000259" key="6">
    <source>
        <dbReference type="Pfam" id="PF02836"/>
    </source>
</evidence>
<dbReference type="InterPro" id="IPR051913">
    <property type="entry name" value="GH2_Domain-Containing"/>
</dbReference>
<dbReference type="SUPFAM" id="SSF49785">
    <property type="entry name" value="Galactose-binding domain-like"/>
    <property type="match status" value="1"/>
</dbReference>